<accession>A0ABS5RIN6</accession>
<gene>
    <name evidence="1" type="ORF">KIH27_10735</name>
</gene>
<organism evidence="1 2">
    <name type="scientific">Mycolicibacter acidiphilus</name>
    <dbReference type="NCBI Taxonomy" id="2835306"/>
    <lineage>
        <taxon>Bacteria</taxon>
        <taxon>Bacillati</taxon>
        <taxon>Actinomycetota</taxon>
        <taxon>Actinomycetes</taxon>
        <taxon>Mycobacteriales</taxon>
        <taxon>Mycobacteriaceae</taxon>
        <taxon>Mycolicibacter</taxon>
    </lineage>
</organism>
<proteinExistence type="predicted"/>
<evidence type="ECO:0000313" key="1">
    <source>
        <dbReference type="EMBL" id="MBS9534059.1"/>
    </source>
</evidence>
<protein>
    <submittedName>
        <fullName evidence="1">Uncharacterized protein</fullName>
    </submittedName>
</protein>
<name>A0ABS5RIN6_9MYCO</name>
<dbReference type="EMBL" id="JAHCLR010000018">
    <property type="protein sequence ID" value="MBS9534059.1"/>
    <property type="molecule type" value="Genomic_DNA"/>
</dbReference>
<evidence type="ECO:0000313" key="2">
    <source>
        <dbReference type="Proteomes" id="UP001519535"/>
    </source>
</evidence>
<keyword evidence="2" id="KW-1185">Reference proteome</keyword>
<dbReference type="RefSeq" id="WP_214092941.1">
    <property type="nucleotide sequence ID" value="NZ_JAHCLR010000018.1"/>
</dbReference>
<sequence>MQIEGLFLAEDAQVVDNKLYATGGVPKSIQVPRAGQLNDEGEMAAASYSLVTLMEFGPDDGTRPYRMTTELVDAEGNKRVVADGEIIPVTSAPGAGAGEKCFSVSELRINADKDGRMMLVQTIDGGSSMSIPVTLHIVD</sequence>
<reference evidence="1 2" key="1">
    <citation type="submission" date="2021-05" db="EMBL/GenBank/DDBJ databases">
        <title>Mycobacterium acidophilum sp. nov., an extremely acid-tolerant member of the genus Mycobacterium.</title>
        <authorList>
            <person name="Xia J."/>
        </authorList>
    </citation>
    <scope>NUCLEOTIDE SEQUENCE [LARGE SCALE GENOMIC DNA]</scope>
    <source>
        <strain evidence="1 2">M1</strain>
    </source>
</reference>
<comment type="caution">
    <text evidence="1">The sequence shown here is derived from an EMBL/GenBank/DDBJ whole genome shotgun (WGS) entry which is preliminary data.</text>
</comment>
<dbReference type="Proteomes" id="UP001519535">
    <property type="component" value="Unassembled WGS sequence"/>
</dbReference>